<dbReference type="SUPFAM" id="SSF55486">
    <property type="entry name" value="Metalloproteases ('zincins'), catalytic domain"/>
    <property type="match status" value="1"/>
</dbReference>
<dbReference type="Pfam" id="PF05299">
    <property type="entry name" value="Peptidase_M61"/>
    <property type="match status" value="1"/>
</dbReference>
<feature type="domain" description="PDZ" evidence="1">
    <location>
        <begin position="463"/>
        <end position="512"/>
    </location>
</feature>
<dbReference type="InterPro" id="IPR007963">
    <property type="entry name" value="Peptidase_M61_catalytic"/>
</dbReference>
<dbReference type="PROSITE" id="PS50106">
    <property type="entry name" value="PDZ"/>
    <property type="match status" value="1"/>
</dbReference>
<sequence length="586" mass="67728">MLISQKKSDMTKYIFSTDFPQQQYIQIKAEFDVREEVTYLQFPAWRPGRYELGNFAKNVRSFQVFSEEGKKLNFSKISKDTWEVDTSGCKVIQVRYSYYAADMNAGSTYLDDSMLYVNPVNCCIYCKGREEEACVLEVNVPEGREYAGGLKREGNRIEAESYHVLVDSPFVFAKELEHNTYEVGGVVFHIWFHGLNRPDWERILKDFTAFTTAQMKDFGEFPVDEYHFIFLIQPQRAYHGVEHQNSTIIVLGPSIDIFGSVYDDLLGVSSHELYHTWNVKSIRPVEMYPYDYSRENYSPLGYLCEGVTTYMGDYYLLKSGVFSLKEYLKEVYKLLNKHFENFGRFHYSVAESSFDTWLDGYTAGAPGRKVSIYNEGALIALLTDVFVMQKTDNRKSLNDVMRYLYYNYYLDKKGVSEADYLQAIKDVSGGDMYEIFEKYIHGTTTFESILADSFEYLGLEMEATPVSQTSLAAIGIKTTQSGEGWMITTVYPGSDADVGGLMIGDKIMAVNNYFVDGELDKWLDYFRNDQLTMVVNRKGKLIERTLPQTDKNYYLNYSLKKVYKPSVIQLQAFRKWTGFKLEETDL</sequence>
<dbReference type="Gene3D" id="2.30.42.10">
    <property type="match status" value="1"/>
</dbReference>
<dbReference type="SMART" id="SM00228">
    <property type="entry name" value="PDZ"/>
    <property type="match status" value="1"/>
</dbReference>
<dbReference type="InterPro" id="IPR027268">
    <property type="entry name" value="Peptidase_M4/M1_CTD_sf"/>
</dbReference>
<dbReference type="Proteomes" id="UP001501126">
    <property type="component" value="Unassembled WGS sequence"/>
</dbReference>
<dbReference type="PIRSF" id="PIRSF016493">
    <property type="entry name" value="Glycyl_aminpptds"/>
    <property type="match status" value="1"/>
</dbReference>
<accession>A0ABN1MS56</accession>
<proteinExistence type="predicted"/>
<gene>
    <name evidence="2" type="ORF">GCM10009118_21430</name>
</gene>
<comment type="caution">
    <text evidence="2">The sequence shown here is derived from an EMBL/GenBank/DDBJ whole genome shotgun (WGS) entry which is preliminary data.</text>
</comment>
<evidence type="ECO:0000313" key="3">
    <source>
        <dbReference type="Proteomes" id="UP001501126"/>
    </source>
</evidence>
<reference evidence="2 3" key="1">
    <citation type="journal article" date="2019" name="Int. J. Syst. Evol. Microbiol.">
        <title>The Global Catalogue of Microorganisms (GCM) 10K type strain sequencing project: providing services to taxonomists for standard genome sequencing and annotation.</title>
        <authorList>
            <consortium name="The Broad Institute Genomics Platform"/>
            <consortium name="The Broad Institute Genome Sequencing Center for Infectious Disease"/>
            <person name="Wu L."/>
            <person name="Ma J."/>
        </authorList>
    </citation>
    <scope>NUCLEOTIDE SEQUENCE [LARGE SCALE GENOMIC DNA]</scope>
    <source>
        <strain evidence="2 3">JCM 16083</strain>
    </source>
</reference>
<dbReference type="InterPro" id="IPR036034">
    <property type="entry name" value="PDZ_sf"/>
</dbReference>
<dbReference type="InterPro" id="IPR040756">
    <property type="entry name" value="Peptidase_M61_N"/>
</dbReference>
<keyword evidence="3" id="KW-1185">Reference proteome</keyword>
<dbReference type="InterPro" id="IPR024191">
    <property type="entry name" value="Peptidase_M61"/>
</dbReference>
<dbReference type="InterPro" id="IPR001478">
    <property type="entry name" value="PDZ"/>
</dbReference>
<dbReference type="Pfam" id="PF17899">
    <property type="entry name" value="Peptidase_M61_N"/>
    <property type="match status" value="1"/>
</dbReference>
<dbReference type="SUPFAM" id="SSF50156">
    <property type="entry name" value="PDZ domain-like"/>
    <property type="match status" value="1"/>
</dbReference>
<dbReference type="Gene3D" id="1.10.390.10">
    <property type="entry name" value="Neutral Protease Domain 2"/>
    <property type="match status" value="1"/>
</dbReference>
<organism evidence="2 3">
    <name type="scientific">Wandonia haliotis</name>
    <dbReference type="NCBI Taxonomy" id="574963"/>
    <lineage>
        <taxon>Bacteria</taxon>
        <taxon>Pseudomonadati</taxon>
        <taxon>Bacteroidota</taxon>
        <taxon>Flavobacteriia</taxon>
        <taxon>Flavobacteriales</taxon>
        <taxon>Crocinitomicaceae</taxon>
        <taxon>Wandonia</taxon>
    </lineage>
</organism>
<name>A0ABN1MS56_9FLAO</name>
<dbReference type="Gene3D" id="2.60.40.3650">
    <property type="match status" value="1"/>
</dbReference>
<evidence type="ECO:0000313" key="2">
    <source>
        <dbReference type="EMBL" id="GAA0875734.1"/>
    </source>
</evidence>
<evidence type="ECO:0000259" key="1">
    <source>
        <dbReference type="PROSITE" id="PS50106"/>
    </source>
</evidence>
<protein>
    <submittedName>
        <fullName evidence="2">PDZ domain-containing protein</fullName>
    </submittedName>
</protein>
<dbReference type="EMBL" id="BAAAFH010000011">
    <property type="protein sequence ID" value="GAA0875734.1"/>
    <property type="molecule type" value="Genomic_DNA"/>
</dbReference>